<protein>
    <submittedName>
        <fullName evidence="1">Uncharacterized protein</fullName>
    </submittedName>
</protein>
<dbReference type="AlphaFoldDB" id="A1BGS8"/>
<proteinExistence type="predicted"/>
<keyword evidence="2" id="KW-1185">Reference proteome</keyword>
<name>A1BGS8_CHLPD</name>
<reference evidence="1 2" key="1">
    <citation type="submission" date="2006-12" db="EMBL/GenBank/DDBJ databases">
        <title>Complete sequence of Chlorobium phaeobacteroides DSM 266.</title>
        <authorList>
            <consortium name="US DOE Joint Genome Institute"/>
            <person name="Copeland A."/>
            <person name="Lucas S."/>
            <person name="Lapidus A."/>
            <person name="Barry K."/>
            <person name="Detter J.C."/>
            <person name="Glavina del Rio T."/>
            <person name="Hammon N."/>
            <person name="Israni S."/>
            <person name="Pitluck S."/>
            <person name="Goltsman E."/>
            <person name="Schmutz J."/>
            <person name="Larimer F."/>
            <person name="Land M."/>
            <person name="Hauser L."/>
            <person name="Mikhailova N."/>
            <person name="Li T."/>
            <person name="Overmann J."/>
            <person name="Bryant D.A."/>
            <person name="Richardson P."/>
        </authorList>
    </citation>
    <scope>NUCLEOTIDE SEQUENCE [LARGE SCALE GENOMIC DNA]</scope>
    <source>
        <strain evidence="1 2">DSM 266</strain>
    </source>
</reference>
<dbReference type="OrthoDB" id="595311at2"/>
<organism evidence="1 2">
    <name type="scientific">Chlorobium phaeobacteroides (strain DSM 266 / SMG 266 / 2430)</name>
    <dbReference type="NCBI Taxonomy" id="290317"/>
    <lineage>
        <taxon>Bacteria</taxon>
        <taxon>Pseudomonadati</taxon>
        <taxon>Chlorobiota</taxon>
        <taxon>Chlorobiia</taxon>
        <taxon>Chlorobiales</taxon>
        <taxon>Chlorobiaceae</taxon>
        <taxon>Chlorobium/Pelodictyon group</taxon>
        <taxon>Chlorobium</taxon>
    </lineage>
</organism>
<dbReference type="Proteomes" id="UP000008701">
    <property type="component" value="Chromosome"/>
</dbReference>
<evidence type="ECO:0000313" key="2">
    <source>
        <dbReference type="Proteomes" id="UP000008701"/>
    </source>
</evidence>
<dbReference type="KEGG" id="cph:Cpha266_1583"/>
<evidence type="ECO:0000313" key="1">
    <source>
        <dbReference type="EMBL" id="ABL65605.1"/>
    </source>
</evidence>
<dbReference type="HOGENOM" id="CLU_2570747_0_0_10"/>
<sequence>MQTTYADGIENMTLIDGIICIGLVNLISIDKDKDPDIQPGGDFALSLPALVRTHDRLTKRIDKMIMKGILTKNIPSSN</sequence>
<dbReference type="RefSeq" id="WP_011745415.1">
    <property type="nucleotide sequence ID" value="NC_008639.1"/>
</dbReference>
<accession>A1BGS8</accession>
<gene>
    <name evidence="1" type="ordered locus">Cpha266_1583</name>
</gene>
<dbReference type="EMBL" id="CP000492">
    <property type="protein sequence ID" value="ABL65605.1"/>
    <property type="molecule type" value="Genomic_DNA"/>
</dbReference>